<dbReference type="AlphaFoldDB" id="A0A1E4RDB6"/>
<dbReference type="InterPro" id="IPR005135">
    <property type="entry name" value="Endo/exonuclease/phosphatase"/>
</dbReference>
<evidence type="ECO:0000256" key="3">
    <source>
        <dbReference type="SAM" id="MobiDB-lite"/>
    </source>
</evidence>
<feature type="compositionally biased region" description="Polar residues" evidence="3">
    <location>
        <begin position="1"/>
        <end position="13"/>
    </location>
</feature>
<name>A0A1E4RDB6_9ASCO</name>
<evidence type="ECO:0000313" key="6">
    <source>
        <dbReference type="Proteomes" id="UP000095085"/>
    </source>
</evidence>
<feature type="compositionally biased region" description="Acidic residues" evidence="3">
    <location>
        <begin position="354"/>
        <end position="373"/>
    </location>
</feature>
<dbReference type="InterPro" id="IPR036691">
    <property type="entry name" value="Endo/exonu/phosph_ase_sf"/>
</dbReference>
<evidence type="ECO:0000313" key="5">
    <source>
        <dbReference type="EMBL" id="ODV65223.1"/>
    </source>
</evidence>
<proteinExistence type="inferred from homology"/>
<dbReference type="Pfam" id="PF03372">
    <property type="entry name" value="Exo_endo_phos"/>
    <property type="match status" value="1"/>
</dbReference>
<dbReference type="PANTHER" id="PTHR12121:SF45">
    <property type="entry name" value="NOCTURNIN"/>
    <property type="match status" value="1"/>
</dbReference>
<evidence type="ECO:0000259" key="4">
    <source>
        <dbReference type="Pfam" id="PF03372"/>
    </source>
</evidence>
<evidence type="ECO:0000256" key="2">
    <source>
        <dbReference type="ARBA" id="ARBA00022801"/>
    </source>
</evidence>
<dbReference type="Gene3D" id="3.60.10.10">
    <property type="entry name" value="Endonuclease/exonuclease/phosphatase"/>
    <property type="match status" value="1"/>
</dbReference>
<dbReference type="OrthoDB" id="428734at2759"/>
<reference evidence="6" key="1">
    <citation type="submission" date="2016-05" db="EMBL/GenBank/DDBJ databases">
        <title>Comparative genomics of biotechnologically important yeasts.</title>
        <authorList>
            <consortium name="DOE Joint Genome Institute"/>
            <person name="Riley R."/>
            <person name="Haridas S."/>
            <person name="Wolfe K.H."/>
            <person name="Lopes M.R."/>
            <person name="Hittinger C.T."/>
            <person name="Goker M."/>
            <person name="Salamov A."/>
            <person name="Wisecaver J."/>
            <person name="Long T.M."/>
            <person name="Aerts A.L."/>
            <person name="Barry K."/>
            <person name="Choi C."/>
            <person name="Clum A."/>
            <person name="Coughlan A.Y."/>
            <person name="Deshpande S."/>
            <person name="Douglass A.P."/>
            <person name="Hanson S.J."/>
            <person name="Klenk H.-P."/>
            <person name="Labutti K."/>
            <person name="Lapidus A."/>
            <person name="Lindquist E."/>
            <person name="Lipzen A."/>
            <person name="Meier-Kolthoff J.P."/>
            <person name="Ohm R.A."/>
            <person name="Otillar R.P."/>
            <person name="Pangilinan J."/>
            <person name="Peng Y."/>
            <person name="Rokas A."/>
            <person name="Rosa C.A."/>
            <person name="Scheuner C."/>
            <person name="Sibirny A.A."/>
            <person name="Slot J.C."/>
            <person name="Stielow J.B."/>
            <person name="Sun H."/>
            <person name="Kurtzman C.P."/>
            <person name="Blackwell M."/>
            <person name="Grigoriev I.V."/>
            <person name="Jeffries T.W."/>
        </authorList>
    </citation>
    <scope>NUCLEOTIDE SEQUENCE [LARGE SCALE GENOMIC DNA]</scope>
    <source>
        <strain evidence="6">NRRL Y-1933</strain>
    </source>
</reference>
<organism evidence="5 6">
    <name type="scientific">Hyphopichia burtonii NRRL Y-1933</name>
    <dbReference type="NCBI Taxonomy" id="984485"/>
    <lineage>
        <taxon>Eukaryota</taxon>
        <taxon>Fungi</taxon>
        <taxon>Dikarya</taxon>
        <taxon>Ascomycota</taxon>
        <taxon>Saccharomycotina</taxon>
        <taxon>Pichiomycetes</taxon>
        <taxon>Debaryomycetaceae</taxon>
        <taxon>Hyphopichia</taxon>
    </lineage>
</organism>
<feature type="region of interest" description="Disordered" evidence="3">
    <location>
        <begin position="1"/>
        <end position="61"/>
    </location>
</feature>
<dbReference type="GO" id="GO:0000175">
    <property type="term" value="F:3'-5'-RNA exonuclease activity"/>
    <property type="evidence" value="ECO:0007669"/>
    <property type="project" value="TreeGrafter"/>
</dbReference>
<feature type="region of interest" description="Disordered" evidence="3">
    <location>
        <begin position="494"/>
        <end position="513"/>
    </location>
</feature>
<dbReference type="InterPro" id="IPR050410">
    <property type="entry name" value="CCR4/nocturin_mRNA_transcr"/>
</dbReference>
<sequence length="526" mass="60580">MSLNLEETANGNGKANEENIEVETQQTTASKPESATKKSKKDKKSKKSRDPSTLTPEYIEEQRRLRNLKKEQKRQELLAQGINPDEASTPPNLKFIKRDFVSIPKQYGSSDSFKIKIMTYNVLAQALIRRKLFPTSGTALKWTNRSVVLLDEFKHYDADIVCLQEMDFIQYNSFWKQEFEKIGYSSKYYREEAKNHGVAVAFKKDLFVCKQQSFIRYDREKSGVISPRTVTQNVGLLVYLEFTPQVLQKYSNLSRNGIIIGTTHLFWHPFGTYERSRQTYLVLKKFKEFYHTLSVLQNNDRGFYSFFAGDFNSQPFDTPYLSIAAKPVKYSGRGQTVISCSLSYQFSKNRGVIEEDGDNEEEEGAEGEEEEGGNVEKFGTNQPKDPVPESFTPNQEQLELVNDMEKLHNDLDMRAVSLYSIGYKSIHPENAGFDNERNEPIFSNWAHTWRGLLDYIFVITKWDSQKEDYSQKVDSIEEVSSRDNVKLLKLLKLPMPKDMGPEPSGQPRTGQYPSDHLCLMAEVELN</sequence>
<keyword evidence="2" id="KW-0378">Hydrolase</keyword>
<evidence type="ECO:0000256" key="1">
    <source>
        <dbReference type="ARBA" id="ARBA00010774"/>
    </source>
</evidence>
<dbReference type="PANTHER" id="PTHR12121">
    <property type="entry name" value="CARBON CATABOLITE REPRESSOR PROTEIN 4"/>
    <property type="match status" value="1"/>
</dbReference>
<protein>
    <recommendedName>
        <fullName evidence="4">Endonuclease/exonuclease/phosphatase domain-containing protein</fullName>
    </recommendedName>
</protein>
<gene>
    <name evidence="5" type="ORF">HYPBUDRAFT_154061</name>
</gene>
<keyword evidence="6" id="KW-1185">Reference proteome</keyword>
<dbReference type="RefSeq" id="XP_020074290.1">
    <property type="nucleotide sequence ID" value="XM_020221878.1"/>
</dbReference>
<feature type="region of interest" description="Disordered" evidence="3">
    <location>
        <begin position="351"/>
        <end position="392"/>
    </location>
</feature>
<comment type="similarity">
    <text evidence="1">Belongs to the CCR4/nocturin family.</text>
</comment>
<dbReference type="GeneID" id="30996427"/>
<dbReference type="GO" id="GO:0006364">
    <property type="term" value="P:rRNA processing"/>
    <property type="evidence" value="ECO:0007669"/>
    <property type="project" value="EnsemblFungi"/>
</dbReference>
<dbReference type="EMBL" id="KV454545">
    <property type="protein sequence ID" value="ODV65223.1"/>
    <property type="molecule type" value="Genomic_DNA"/>
</dbReference>
<dbReference type="Proteomes" id="UP000095085">
    <property type="component" value="Unassembled WGS sequence"/>
</dbReference>
<accession>A0A1E4RDB6</accession>
<dbReference type="GO" id="GO:0004521">
    <property type="term" value="F:RNA endonuclease activity"/>
    <property type="evidence" value="ECO:0007669"/>
    <property type="project" value="EnsemblFungi"/>
</dbReference>
<feature type="compositionally biased region" description="Basic residues" evidence="3">
    <location>
        <begin position="37"/>
        <end position="47"/>
    </location>
</feature>
<feature type="domain" description="Endonuclease/exonuclease/phosphatase" evidence="4">
    <location>
        <begin position="118"/>
        <end position="458"/>
    </location>
</feature>
<dbReference type="SUPFAM" id="SSF56219">
    <property type="entry name" value="DNase I-like"/>
    <property type="match status" value="1"/>
</dbReference>